<evidence type="ECO:0000313" key="1">
    <source>
        <dbReference type="EMBL" id="KAK0135638.1"/>
    </source>
</evidence>
<sequence>MSVLRAPLHTIFLRCPFLSGPVKVGVRPLLPVRGVALILGNDLVGGKVFPSPNVVDNPVSASPQPASTVFPACVVTRAQARKFDDVVNLSDSFLCPVEPVKPEIPSVENEKAANLLPPEAELILESERSCLSVSVYLIDRSRLLLPVIGFPSCYLSANDLITWGRIH</sequence>
<dbReference type="EMBL" id="JAOPHQ010005414">
    <property type="protein sequence ID" value="KAK0135638.1"/>
    <property type="molecule type" value="Genomic_DNA"/>
</dbReference>
<reference evidence="1" key="1">
    <citation type="journal article" date="2023" name="Front. Mar. Sci.">
        <title>A new Merluccius polli reference genome to investigate the effects of global change in West African waters.</title>
        <authorList>
            <person name="Mateo J.L."/>
            <person name="Blanco-Fernandez C."/>
            <person name="Garcia-Vazquez E."/>
            <person name="Machado-Schiaffino G."/>
        </authorList>
    </citation>
    <scope>NUCLEOTIDE SEQUENCE</scope>
    <source>
        <strain evidence="1">C29</strain>
        <tissue evidence="1">Fin</tissue>
    </source>
</reference>
<organism evidence="1 2">
    <name type="scientific">Merluccius polli</name>
    <name type="common">Benguela hake</name>
    <name type="synonym">Merluccius cadenati</name>
    <dbReference type="NCBI Taxonomy" id="89951"/>
    <lineage>
        <taxon>Eukaryota</taxon>
        <taxon>Metazoa</taxon>
        <taxon>Chordata</taxon>
        <taxon>Craniata</taxon>
        <taxon>Vertebrata</taxon>
        <taxon>Euteleostomi</taxon>
        <taxon>Actinopterygii</taxon>
        <taxon>Neopterygii</taxon>
        <taxon>Teleostei</taxon>
        <taxon>Neoteleostei</taxon>
        <taxon>Acanthomorphata</taxon>
        <taxon>Zeiogadaria</taxon>
        <taxon>Gadariae</taxon>
        <taxon>Gadiformes</taxon>
        <taxon>Gadoidei</taxon>
        <taxon>Merlucciidae</taxon>
        <taxon>Merluccius</taxon>
    </lineage>
</organism>
<accession>A0AA47M8L7</accession>
<evidence type="ECO:0000313" key="2">
    <source>
        <dbReference type="Proteomes" id="UP001174136"/>
    </source>
</evidence>
<name>A0AA47M8L7_MERPO</name>
<dbReference type="Proteomes" id="UP001174136">
    <property type="component" value="Unassembled WGS sequence"/>
</dbReference>
<comment type="caution">
    <text evidence="1">The sequence shown here is derived from an EMBL/GenBank/DDBJ whole genome shotgun (WGS) entry which is preliminary data.</text>
</comment>
<protein>
    <submittedName>
        <fullName evidence="1">Uncharacterized protein</fullName>
    </submittedName>
</protein>
<gene>
    <name evidence="1" type="ORF">N1851_028501</name>
</gene>
<dbReference type="AlphaFoldDB" id="A0AA47M8L7"/>
<proteinExistence type="predicted"/>
<keyword evidence="2" id="KW-1185">Reference proteome</keyword>